<reference evidence="3" key="1">
    <citation type="submission" date="2015-10" db="EMBL/GenBank/DDBJ databases">
        <authorList>
            <person name="Luecker S."/>
            <person name="Luecker S."/>
        </authorList>
    </citation>
    <scope>NUCLEOTIDE SEQUENCE [LARGE SCALE GENOMIC DNA]</scope>
</reference>
<evidence type="ECO:0000313" key="2">
    <source>
        <dbReference type="EMBL" id="CUS35064.1"/>
    </source>
</evidence>
<proteinExistence type="predicted"/>
<protein>
    <recommendedName>
        <fullName evidence="4">DUF1207 domain-containing protein</fullName>
    </recommendedName>
</protein>
<feature type="signal peptide" evidence="1">
    <location>
        <begin position="1"/>
        <end position="28"/>
    </location>
</feature>
<evidence type="ECO:0000256" key="1">
    <source>
        <dbReference type="SAM" id="SignalP"/>
    </source>
</evidence>
<dbReference type="STRING" id="1742973.COMA2_20067"/>
<name>A0A0S4LEN4_9BACT</name>
<keyword evidence="3" id="KW-1185">Reference proteome</keyword>
<dbReference type="Proteomes" id="UP000198736">
    <property type="component" value="Unassembled WGS sequence"/>
</dbReference>
<evidence type="ECO:0008006" key="4">
    <source>
        <dbReference type="Google" id="ProtNLM"/>
    </source>
</evidence>
<organism evidence="2 3">
    <name type="scientific">Candidatus Nitrospira nitrificans</name>
    <dbReference type="NCBI Taxonomy" id="1742973"/>
    <lineage>
        <taxon>Bacteria</taxon>
        <taxon>Pseudomonadati</taxon>
        <taxon>Nitrospirota</taxon>
        <taxon>Nitrospiria</taxon>
        <taxon>Nitrospirales</taxon>
        <taxon>Nitrospiraceae</taxon>
        <taxon>Nitrospira</taxon>
    </lineage>
</organism>
<keyword evidence="1" id="KW-0732">Signal</keyword>
<sequence>MGRRVLSCDRWMVGILSLMFLLVGPAYADDADNKKPDDPKPKEVLDCRYGHTYKKSDGETVGEAFPSDDVFRPLLADPKQPQFFATWRATRSRTDRTTSNIGSVAIGENFGFYTRREGCNGWQISLLTGIFAQFDLDEKNAQLINTDFNVGIPITWRSGNWSARLRYYHQSSHIGDEFLAANPGFKSITFILEEVDAILSYEYRWLRLYGGGGYLVHREPATFDRGKIQWGFEARAPSMRTRILGSFLDQLVVTPVLSADFKSIEAHGWIIDTNVLGGFEWSRTGSLRRFRILATYFHGYNPYGLFAINQKIESIGLGAYFMF</sequence>
<dbReference type="EMBL" id="CZPZ01000012">
    <property type="protein sequence ID" value="CUS35064.1"/>
    <property type="molecule type" value="Genomic_DNA"/>
</dbReference>
<dbReference type="Pfam" id="PF06727">
    <property type="entry name" value="DUF1207"/>
    <property type="match status" value="1"/>
</dbReference>
<evidence type="ECO:0000313" key="3">
    <source>
        <dbReference type="Proteomes" id="UP000198736"/>
    </source>
</evidence>
<dbReference type="InterPro" id="IPR009599">
    <property type="entry name" value="DUF1207"/>
</dbReference>
<dbReference type="OrthoDB" id="238106at2"/>
<feature type="chain" id="PRO_5006623973" description="DUF1207 domain-containing protein" evidence="1">
    <location>
        <begin position="29"/>
        <end position="323"/>
    </location>
</feature>
<accession>A0A0S4LEN4</accession>
<gene>
    <name evidence="2" type="ORF">COMA2_20067</name>
</gene>
<dbReference type="RefSeq" id="WP_090896475.1">
    <property type="nucleotide sequence ID" value="NZ_CZPZ01000012.1"/>
</dbReference>
<dbReference type="AlphaFoldDB" id="A0A0S4LEN4"/>